<dbReference type="PROSITE" id="PS51186">
    <property type="entry name" value="GNAT"/>
    <property type="match status" value="1"/>
</dbReference>
<proteinExistence type="predicted"/>
<accession>A0A0C3CR84</accession>
<gene>
    <name evidence="3" type="ORF">M413DRAFT_64994</name>
</gene>
<evidence type="ECO:0000259" key="2">
    <source>
        <dbReference type="PROSITE" id="PS51186"/>
    </source>
</evidence>
<dbReference type="InterPro" id="IPR000182">
    <property type="entry name" value="GNAT_dom"/>
</dbReference>
<dbReference type="Pfam" id="PF00583">
    <property type="entry name" value="Acetyltransf_1"/>
    <property type="match status" value="1"/>
</dbReference>
<feature type="region of interest" description="Disordered" evidence="1">
    <location>
        <begin position="123"/>
        <end position="143"/>
    </location>
</feature>
<dbReference type="UniPathway" id="UPA00113">
    <property type="reaction ID" value="UER00529"/>
</dbReference>
<protein>
    <recommendedName>
        <fullName evidence="2">N-acetyltransferase domain-containing protein</fullName>
    </recommendedName>
</protein>
<keyword evidence="4" id="KW-1185">Reference proteome</keyword>
<evidence type="ECO:0000313" key="4">
    <source>
        <dbReference type="Proteomes" id="UP000053424"/>
    </source>
</evidence>
<reference evidence="4" key="2">
    <citation type="submission" date="2015-01" db="EMBL/GenBank/DDBJ databases">
        <title>Evolutionary Origins and Diversification of the Mycorrhizal Mutualists.</title>
        <authorList>
            <consortium name="DOE Joint Genome Institute"/>
            <consortium name="Mycorrhizal Genomics Consortium"/>
            <person name="Kohler A."/>
            <person name="Kuo A."/>
            <person name="Nagy L.G."/>
            <person name="Floudas D."/>
            <person name="Copeland A."/>
            <person name="Barry K.W."/>
            <person name="Cichocki N."/>
            <person name="Veneault-Fourrey C."/>
            <person name="LaButti K."/>
            <person name="Lindquist E.A."/>
            <person name="Lipzen A."/>
            <person name="Lundell T."/>
            <person name="Morin E."/>
            <person name="Murat C."/>
            <person name="Riley R."/>
            <person name="Ohm R."/>
            <person name="Sun H."/>
            <person name="Tunlid A."/>
            <person name="Henrissat B."/>
            <person name="Grigoriev I.V."/>
            <person name="Hibbett D.S."/>
            <person name="Martin F."/>
        </authorList>
    </citation>
    <scope>NUCLEOTIDE SEQUENCE [LARGE SCALE GENOMIC DNA]</scope>
    <source>
        <strain evidence="4">h7</strain>
    </source>
</reference>
<feature type="domain" description="N-acetyltransferase" evidence="2">
    <location>
        <begin position="12"/>
        <end position="193"/>
    </location>
</feature>
<reference evidence="3 4" key="1">
    <citation type="submission" date="2014-04" db="EMBL/GenBank/DDBJ databases">
        <authorList>
            <consortium name="DOE Joint Genome Institute"/>
            <person name="Kuo A."/>
            <person name="Gay G."/>
            <person name="Dore J."/>
            <person name="Kohler A."/>
            <person name="Nagy L.G."/>
            <person name="Floudas D."/>
            <person name="Copeland A."/>
            <person name="Barry K.W."/>
            <person name="Cichocki N."/>
            <person name="Veneault-Fourrey C."/>
            <person name="LaButti K."/>
            <person name="Lindquist E.A."/>
            <person name="Lipzen A."/>
            <person name="Lundell T."/>
            <person name="Morin E."/>
            <person name="Murat C."/>
            <person name="Sun H."/>
            <person name="Tunlid A."/>
            <person name="Henrissat B."/>
            <person name="Grigoriev I.V."/>
            <person name="Hibbett D.S."/>
            <person name="Martin F."/>
            <person name="Nordberg H.P."/>
            <person name="Cantor M.N."/>
            <person name="Hua S.X."/>
        </authorList>
    </citation>
    <scope>NUCLEOTIDE SEQUENCE [LARGE SCALE GENOMIC DNA]</scope>
    <source>
        <strain evidence="4">h7</strain>
    </source>
</reference>
<dbReference type="SUPFAM" id="SSF55729">
    <property type="entry name" value="Acyl-CoA N-acyltransferases (Nat)"/>
    <property type="match status" value="1"/>
</dbReference>
<dbReference type="Gene3D" id="3.40.630.30">
    <property type="match status" value="1"/>
</dbReference>
<name>A0A0C3CR84_HEBCY</name>
<dbReference type="GO" id="GO:0006048">
    <property type="term" value="P:UDP-N-acetylglucosamine biosynthetic process"/>
    <property type="evidence" value="ECO:0007669"/>
    <property type="project" value="UniProtKB-UniPathway"/>
</dbReference>
<evidence type="ECO:0000313" key="3">
    <source>
        <dbReference type="EMBL" id="KIM46421.1"/>
    </source>
</evidence>
<dbReference type="HOGENOM" id="CLU_056607_6_0_1"/>
<dbReference type="GO" id="GO:0016747">
    <property type="term" value="F:acyltransferase activity, transferring groups other than amino-acyl groups"/>
    <property type="evidence" value="ECO:0007669"/>
    <property type="project" value="InterPro"/>
</dbReference>
<dbReference type="Proteomes" id="UP000053424">
    <property type="component" value="Unassembled WGS sequence"/>
</dbReference>
<organism evidence="3 4">
    <name type="scientific">Hebeloma cylindrosporum</name>
    <dbReference type="NCBI Taxonomy" id="76867"/>
    <lineage>
        <taxon>Eukaryota</taxon>
        <taxon>Fungi</taxon>
        <taxon>Dikarya</taxon>
        <taxon>Basidiomycota</taxon>
        <taxon>Agaricomycotina</taxon>
        <taxon>Agaricomycetes</taxon>
        <taxon>Agaricomycetidae</taxon>
        <taxon>Agaricales</taxon>
        <taxon>Agaricineae</taxon>
        <taxon>Hymenogastraceae</taxon>
        <taxon>Hebeloma</taxon>
    </lineage>
</organism>
<sequence>MPRLELEQPSHEIILVRTPHERQQCYDVRIEVFHHEQKFPLETEIDEPGDKATHFLLRLTPSLTPIGTIRASRSDYAGTTTKRQSYYYKLSRLAVLKEYRRYQFGRALVQRLHDWVAQDAIAPRATQQQQGDDDDERQSNFAAPVPPASHVVEIISHSQIPVKGFYAKFGYEPEGPEFDEDGDPHQKMVFRMPVGISVDKNTVAGN</sequence>
<dbReference type="EMBL" id="KN831771">
    <property type="protein sequence ID" value="KIM46421.1"/>
    <property type="molecule type" value="Genomic_DNA"/>
</dbReference>
<dbReference type="OrthoDB" id="329272at2759"/>
<dbReference type="STRING" id="686832.A0A0C3CR84"/>
<dbReference type="AlphaFoldDB" id="A0A0C3CR84"/>
<evidence type="ECO:0000256" key="1">
    <source>
        <dbReference type="SAM" id="MobiDB-lite"/>
    </source>
</evidence>
<dbReference type="InterPro" id="IPR016181">
    <property type="entry name" value="Acyl_CoA_acyltransferase"/>
</dbReference>